<evidence type="ECO:0000256" key="2">
    <source>
        <dbReference type="ARBA" id="ARBA00023125"/>
    </source>
</evidence>
<keyword evidence="2" id="KW-0238">DNA-binding</keyword>
<proteinExistence type="predicted"/>
<dbReference type="STRING" id="1445607.JCM10512_238"/>
<evidence type="ECO:0000259" key="4">
    <source>
        <dbReference type="PROSITE" id="PS01124"/>
    </source>
</evidence>
<dbReference type="PANTHER" id="PTHR43280:SF32">
    <property type="entry name" value="TRANSCRIPTIONAL REGULATORY PROTEIN"/>
    <property type="match status" value="1"/>
</dbReference>
<evidence type="ECO:0000256" key="3">
    <source>
        <dbReference type="ARBA" id="ARBA00023163"/>
    </source>
</evidence>
<evidence type="ECO:0000256" key="1">
    <source>
        <dbReference type="ARBA" id="ARBA00023015"/>
    </source>
</evidence>
<name>W4UNH0_9BACE</name>
<dbReference type="AlphaFoldDB" id="W4UNH0"/>
<evidence type="ECO:0000313" key="6">
    <source>
        <dbReference type="Proteomes" id="UP000019131"/>
    </source>
</evidence>
<dbReference type="InterPro" id="IPR018060">
    <property type="entry name" value="HTH_AraC"/>
</dbReference>
<dbReference type="Proteomes" id="UP000019131">
    <property type="component" value="Unassembled WGS sequence"/>
</dbReference>
<reference evidence="5 6" key="1">
    <citation type="journal article" date="2014" name="Genome Announc.">
        <title>Draft Genome Sequence of Bacteroides reticulotermitis Strain JCM 10512T, Isolated from the Gut of a Termite.</title>
        <authorList>
            <person name="Yuki M."/>
            <person name="Oshima K."/>
            <person name="Suda W."/>
            <person name="Sakamoto M."/>
            <person name="Iida T."/>
            <person name="Hattori M."/>
            <person name="Ohkuma M."/>
        </authorList>
    </citation>
    <scope>NUCLEOTIDE SEQUENCE [LARGE SCALE GENOMIC DNA]</scope>
    <source>
        <strain evidence="5 6">JCM 10512</strain>
    </source>
</reference>
<dbReference type="EMBL" id="BAIV01000001">
    <property type="protein sequence ID" value="GAE82064.1"/>
    <property type="molecule type" value="Genomic_DNA"/>
</dbReference>
<keyword evidence="6" id="KW-1185">Reference proteome</keyword>
<comment type="caution">
    <text evidence="5">The sequence shown here is derived from an EMBL/GenBank/DDBJ whole genome shotgun (WGS) entry which is preliminary data.</text>
</comment>
<evidence type="ECO:0000313" key="5">
    <source>
        <dbReference type="EMBL" id="GAE82064.1"/>
    </source>
</evidence>
<feature type="domain" description="HTH araC/xylS-type" evidence="4">
    <location>
        <begin position="181"/>
        <end position="280"/>
    </location>
</feature>
<dbReference type="Gene3D" id="1.10.10.60">
    <property type="entry name" value="Homeodomain-like"/>
    <property type="match status" value="1"/>
</dbReference>
<dbReference type="SMART" id="SM00342">
    <property type="entry name" value="HTH_ARAC"/>
    <property type="match status" value="1"/>
</dbReference>
<dbReference type="PANTHER" id="PTHR43280">
    <property type="entry name" value="ARAC-FAMILY TRANSCRIPTIONAL REGULATOR"/>
    <property type="match status" value="1"/>
</dbReference>
<gene>
    <name evidence="5" type="ORF">JCM10512_238</name>
</gene>
<accession>W4UNH0</accession>
<keyword evidence="3" id="KW-0804">Transcription</keyword>
<dbReference type="GO" id="GO:0043565">
    <property type="term" value="F:sequence-specific DNA binding"/>
    <property type="evidence" value="ECO:0007669"/>
    <property type="project" value="InterPro"/>
</dbReference>
<dbReference type="InterPro" id="IPR009057">
    <property type="entry name" value="Homeodomain-like_sf"/>
</dbReference>
<sequence length="292" mass="33535">MSFAVMETTIQTSSFVYADTDLHNLTSTPMSISGCVVMLCTQGKATIVTGIETLELVQNATTMFLNGSSILLVNASDDFSVRMWSISYALYEEIIPSIPPAFVDFLTKIPAYIHSSEALSLQFVRVSMDMAQLLYLERSLQTASTRIKNFALNYILYLFDYISPFLKSSLNAYVNREYMYRRFIADIYNFCEQEHDLQFYASRLCISKRYLSQIVRENAPEQTPKQLIDKQLIFKVKSLLASTDLTITQIADQLHFPDQSYLSRFFKRHTGIYPSEYKKSVKRIQLISVKGF</sequence>
<organism evidence="5 6">
    <name type="scientific">Bacteroides reticulotermitis JCM 10512</name>
    <dbReference type="NCBI Taxonomy" id="1445607"/>
    <lineage>
        <taxon>Bacteria</taxon>
        <taxon>Pseudomonadati</taxon>
        <taxon>Bacteroidota</taxon>
        <taxon>Bacteroidia</taxon>
        <taxon>Bacteroidales</taxon>
        <taxon>Bacteroidaceae</taxon>
        <taxon>Bacteroides</taxon>
    </lineage>
</organism>
<dbReference type="GO" id="GO:0003700">
    <property type="term" value="F:DNA-binding transcription factor activity"/>
    <property type="evidence" value="ECO:0007669"/>
    <property type="project" value="InterPro"/>
</dbReference>
<dbReference type="SUPFAM" id="SSF46689">
    <property type="entry name" value="Homeodomain-like"/>
    <property type="match status" value="1"/>
</dbReference>
<protein>
    <submittedName>
        <fullName evidence="5">Transcriptional regulator</fullName>
    </submittedName>
</protein>
<dbReference type="Pfam" id="PF12833">
    <property type="entry name" value="HTH_18"/>
    <property type="match status" value="1"/>
</dbReference>
<keyword evidence="1" id="KW-0805">Transcription regulation</keyword>
<dbReference type="PROSITE" id="PS01124">
    <property type="entry name" value="HTH_ARAC_FAMILY_2"/>
    <property type="match status" value="1"/>
</dbReference>